<dbReference type="Proteomes" id="UP000694918">
    <property type="component" value="Unplaced"/>
</dbReference>
<dbReference type="CDD" id="cd03419">
    <property type="entry name" value="GRX_GRXh_1_2_like"/>
    <property type="match status" value="1"/>
</dbReference>
<dbReference type="GeneID" id="105117703"/>
<dbReference type="SUPFAM" id="SSF52833">
    <property type="entry name" value="Thioredoxin-like"/>
    <property type="match status" value="1"/>
</dbReference>
<dbReference type="AlphaFoldDB" id="A0AAJ6XCT6"/>
<reference evidence="7" key="1">
    <citation type="submission" date="2025-08" db="UniProtKB">
        <authorList>
            <consortium name="RefSeq"/>
        </authorList>
    </citation>
    <scope>IDENTIFICATION</scope>
</reference>
<proteinExistence type="inferred from homology"/>
<comment type="similarity">
    <text evidence="2">Belongs to the glutaredoxin family. CC-type subfamily.</text>
</comment>
<evidence type="ECO:0000256" key="3">
    <source>
        <dbReference type="ARBA" id="ARBA00022490"/>
    </source>
</evidence>
<sequence length="105" mass="11804">MDVVNVMIQGKPVVIFRKSSCCMSHSVESLIRGFGANLTVYELDRITNGHQIERALVQLGFRQSLPAVFIGQQLVGNERQVMSLHVQNQLVPLLIQAGAIWMWNK</sequence>
<dbReference type="InterPro" id="IPR036249">
    <property type="entry name" value="Thioredoxin-like_sf"/>
</dbReference>
<evidence type="ECO:0000256" key="2">
    <source>
        <dbReference type="ARBA" id="ARBA00007568"/>
    </source>
</evidence>
<dbReference type="Pfam" id="PF00462">
    <property type="entry name" value="Glutaredoxin"/>
    <property type="match status" value="1"/>
</dbReference>
<evidence type="ECO:0000313" key="6">
    <source>
        <dbReference type="Proteomes" id="UP000694918"/>
    </source>
</evidence>
<dbReference type="KEGG" id="peu:105117703"/>
<gene>
    <name evidence="7" type="primary">LOC105117703</name>
</gene>
<feature type="domain" description="Glutaredoxin" evidence="5">
    <location>
        <begin position="13"/>
        <end position="75"/>
    </location>
</feature>
<evidence type="ECO:0000313" key="7">
    <source>
        <dbReference type="RefSeq" id="XP_011013754.1"/>
    </source>
</evidence>
<accession>A0AAJ6XCT6</accession>
<dbReference type="PROSITE" id="PS51354">
    <property type="entry name" value="GLUTAREDOXIN_2"/>
    <property type="match status" value="1"/>
</dbReference>
<comment type="subcellular location">
    <subcellularLocation>
        <location evidence="1">Cytoplasm</location>
    </subcellularLocation>
</comment>
<evidence type="ECO:0000256" key="4">
    <source>
        <dbReference type="ARBA" id="ARBA00023284"/>
    </source>
</evidence>
<keyword evidence="6" id="KW-1185">Reference proteome</keyword>
<dbReference type="RefSeq" id="XP_011013754.1">
    <property type="nucleotide sequence ID" value="XM_011015452.1"/>
</dbReference>
<dbReference type="InterPro" id="IPR011905">
    <property type="entry name" value="GlrX-like_pln_2"/>
</dbReference>
<dbReference type="GO" id="GO:0005737">
    <property type="term" value="C:cytoplasm"/>
    <property type="evidence" value="ECO:0007669"/>
    <property type="project" value="UniProtKB-SubCell"/>
</dbReference>
<protein>
    <submittedName>
        <fullName evidence="7">Monothiol glutaredoxin-S6-like</fullName>
    </submittedName>
</protein>
<organism evidence="6 7">
    <name type="scientific">Populus euphratica</name>
    <name type="common">Euphrates poplar</name>
    <dbReference type="NCBI Taxonomy" id="75702"/>
    <lineage>
        <taxon>Eukaryota</taxon>
        <taxon>Viridiplantae</taxon>
        <taxon>Streptophyta</taxon>
        <taxon>Embryophyta</taxon>
        <taxon>Tracheophyta</taxon>
        <taxon>Spermatophyta</taxon>
        <taxon>Magnoliopsida</taxon>
        <taxon>eudicotyledons</taxon>
        <taxon>Gunneridae</taxon>
        <taxon>Pentapetalae</taxon>
        <taxon>rosids</taxon>
        <taxon>fabids</taxon>
        <taxon>Malpighiales</taxon>
        <taxon>Salicaceae</taxon>
        <taxon>Saliceae</taxon>
        <taxon>Populus</taxon>
    </lineage>
</organism>
<keyword evidence="4" id="KW-0676">Redox-active center</keyword>
<keyword evidence="3" id="KW-0963">Cytoplasm</keyword>
<dbReference type="PANTHER" id="PTHR10168">
    <property type="entry name" value="GLUTAREDOXIN"/>
    <property type="match status" value="1"/>
</dbReference>
<evidence type="ECO:0000259" key="5">
    <source>
        <dbReference type="Pfam" id="PF00462"/>
    </source>
</evidence>
<dbReference type="InterPro" id="IPR002109">
    <property type="entry name" value="Glutaredoxin"/>
</dbReference>
<evidence type="ECO:0000256" key="1">
    <source>
        <dbReference type="ARBA" id="ARBA00004496"/>
    </source>
</evidence>
<dbReference type="NCBIfam" id="TIGR02189">
    <property type="entry name" value="GlrX-like_plant"/>
    <property type="match status" value="1"/>
</dbReference>
<name>A0AAJ6XCT6_POPEU</name>
<dbReference type="Gene3D" id="3.40.30.10">
    <property type="entry name" value="Glutaredoxin"/>
    <property type="match status" value="1"/>
</dbReference>